<dbReference type="RefSeq" id="WP_149885841.1">
    <property type="nucleotide sequence ID" value="NZ_VVXJ01000006.1"/>
</dbReference>
<evidence type="ECO:0000313" key="2">
    <source>
        <dbReference type="Proteomes" id="UP000322658"/>
    </source>
</evidence>
<reference evidence="1 2" key="1">
    <citation type="journal article" date="2019" name="Nat. Med.">
        <title>A library of human gut bacterial isolates paired with longitudinal multiomics data enables mechanistic microbiome research.</title>
        <authorList>
            <person name="Poyet M."/>
            <person name="Groussin M."/>
            <person name="Gibbons S.M."/>
            <person name="Avila-Pacheco J."/>
            <person name="Jiang X."/>
            <person name="Kearney S.M."/>
            <person name="Perrotta A.R."/>
            <person name="Berdy B."/>
            <person name="Zhao S."/>
            <person name="Lieberman T.D."/>
            <person name="Swanson P.K."/>
            <person name="Smith M."/>
            <person name="Roesemann S."/>
            <person name="Alexander J.E."/>
            <person name="Rich S.A."/>
            <person name="Livny J."/>
            <person name="Vlamakis H."/>
            <person name="Clish C."/>
            <person name="Bullock K."/>
            <person name="Deik A."/>
            <person name="Scott J."/>
            <person name="Pierce K.A."/>
            <person name="Xavier R.J."/>
            <person name="Alm E.J."/>
        </authorList>
    </citation>
    <scope>NUCLEOTIDE SEQUENCE [LARGE SCALE GENOMIC DNA]</scope>
    <source>
        <strain evidence="1 2">BIOML-A1</strain>
    </source>
</reference>
<evidence type="ECO:0000313" key="1">
    <source>
        <dbReference type="EMBL" id="KAA2376985.1"/>
    </source>
</evidence>
<accession>A0A5B3GTC7</accession>
<organism evidence="1 2">
    <name type="scientific">Alistipes shahii</name>
    <dbReference type="NCBI Taxonomy" id="328814"/>
    <lineage>
        <taxon>Bacteria</taxon>
        <taxon>Pseudomonadati</taxon>
        <taxon>Bacteroidota</taxon>
        <taxon>Bacteroidia</taxon>
        <taxon>Bacteroidales</taxon>
        <taxon>Rikenellaceae</taxon>
        <taxon>Alistipes</taxon>
    </lineage>
</organism>
<dbReference type="AlphaFoldDB" id="A0A5B3GTC7"/>
<comment type="caution">
    <text evidence="1">The sequence shown here is derived from an EMBL/GenBank/DDBJ whole genome shotgun (WGS) entry which is preliminary data.</text>
</comment>
<dbReference type="GO" id="GO:0051536">
    <property type="term" value="F:iron-sulfur cluster binding"/>
    <property type="evidence" value="ECO:0007669"/>
    <property type="project" value="InterPro"/>
</dbReference>
<dbReference type="EMBL" id="VVXJ01000006">
    <property type="protein sequence ID" value="KAA2376985.1"/>
    <property type="molecule type" value="Genomic_DNA"/>
</dbReference>
<dbReference type="SFLD" id="SFLDS00029">
    <property type="entry name" value="Radical_SAM"/>
    <property type="match status" value="1"/>
</dbReference>
<dbReference type="GO" id="GO:0003824">
    <property type="term" value="F:catalytic activity"/>
    <property type="evidence" value="ECO:0007669"/>
    <property type="project" value="InterPro"/>
</dbReference>
<sequence length="661" mass="77797">MARPKKRRKVLLLEPNYANKFPPIGLMKIATYYRNLGNWDIMFYKGELKRFIIEQISEHCIEELTEFLVDIDWHLKKDAIVEYIRTRKKEYLDVLVDGNAELKGAIFPILSFYKDYYWKNTWKDNPEWDRVYVTTLFTFYWDITIETINFAKLLVKKKSDLMVGGVLASIQPNEIYQATGIKPYVGVLQTPGQLDKGDTQIIDQLPLDYSILDEIDYKYSMSNAFYSYTTRGCIRRCPFCAVPILEPNYQSYIPLKERINLIREHFGDQKDLLLMDNNVLASEEFPQIIQDIIDCGFGKGAMFTPPNQLEIAIRNLESGVNDRAYIRKSQSLIMEFYGTLKGDESFEVYRIISQYHIGKLLTSKKENILLAYQQIKPYYDKHFKSSSRLRFVDFNQGVDARLFNEDNIKLLSQIAIRPLRIAFDNIKTLPFYEKAIRLSVNAGLKDFSNYLLYNFDDKPVDLYRRLRINVEFCEELNVNIYSFPMKYHPIRHDKNGDVDYSHNRDFVGKYWNRKYIRAVQAILNSTKGKIGKGKTFFYKAFGNNEDQFLELLEMPETFILYRFFFEWLDNKPGGFGTAHWRKCWNKCMSESSDEEKSKLLDIIHNSKFDSVSELSGLSQQGQELLSYYTNFRKDIITPGTELYRLKTEYDSNPTIKLKRKS</sequence>
<evidence type="ECO:0008006" key="3">
    <source>
        <dbReference type="Google" id="ProtNLM"/>
    </source>
</evidence>
<dbReference type="InterPro" id="IPR007197">
    <property type="entry name" value="rSAM"/>
</dbReference>
<name>A0A5B3GTC7_9BACT</name>
<protein>
    <recommendedName>
        <fullName evidence="3">Radical SAM protein</fullName>
    </recommendedName>
</protein>
<gene>
    <name evidence="1" type="ORF">F2Y07_04175</name>
</gene>
<dbReference type="Proteomes" id="UP000322658">
    <property type="component" value="Unassembled WGS sequence"/>
</dbReference>
<proteinExistence type="predicted"/>